<evidence type="ECO:0000313" key="1">
    <source>
        <dbReference type="EMBL" id="WMV38031.1"/>
    </source>
</evidence>
<protein>
    <submittedName>
        <fullName evidence="1">Uncharacterized protein</fullName>
    </submittedName>
</protein>
<sequence>MKVEWANKVVINDSLNVKGLHIRFIHLKPKDKEWWAKEQTTIRGIIKQLSMGSVAHVKDNKKEFARDIHILARLGVRLVDFNEGGMIVHISSESSLVSNMKAKKDLDPVLMDLNKSVSKKAIKSFF</sequence>
<dbReference type="AlphaFoldDB" id="A0AAF0U2H9"/>
<gene>
    <name evidence="1" type="ORF">MTR67_031416</name>
</gene>
<proteinExistence type="predicted"/>
<organism evidence="1 2">
    <name type="scientific">Solanum verrucosum</name>
    <dbReference type="NCBI Taxonomy" id="315347"/>
    <lineage>
        <taxon>Eukaryota</taxon>
        <taxon>Viridiplantae</taxon>
        <taxon>Streptophyta</taxon>
        <taxon>Embryophyta</taxon>
        <taxon>Tracheophyta</taxon>
        <taxon>Spermatophyta</taxon>
        <taxon>Magnoliopsida</taxon>
        <taxon>eudicotyledons</taxon>
        <taxon>Gunneridae</taxon>
        <taxon>Pentapetalae</taxon>
        <taxon>asterids</taxon>
        <taxon>lamiids</taxon>
        <taxon>Solanales</taxon>
        <taxon>Solanaceae</taxon>
        <taxon>Solanoideae</taxon>
        <taxon>Solaneae</taxon>
        <taxon>Solanum</taxon>
    </lineage>
</organism>
<dbReference type="Proteomes" id="UP001234989">
    <property type="component" value="Chromosome 7"/>
</dbReference>
<evidence type="ECO:0000313" key="2">
    <source>
        <dbReference type="Proteomes" id="UP001234989"/>
    </source>
</evidence>
<name>A0AAF0U2H9_SOLVR</name>
<dbReference type="EMBL" id="CP133618">
    <property type="protein sequence ID" value="WMV38031.1"/>
    <property type="molecule type" value="Genomic_DNA"/>
</dbReference>
<reference evidence="1" key="1">
    <citation type="submission" date="2023-08" db="EMBL/GenBank/DDBJ databases">
        <title>A de novo genome assembly of Solanum verrucosum Schlechtendal, a Mexican diploid species geographically isolated from the other diploid A-genome species in potato relatives.</title>
        <authorList>
            <person name="Hosaka K."/>
        </authorList>
    </citation>
    <scope>NUCLEOTIDE SEQUENCE</scope>
    <source>
        <tissue evidence="1">Young leaves</tissue>
    </source>
</reference>
<keyword evidence="2" id="KW-1185">Reference proteome</keyword>
<accession>A0AAF0U2H9</accession>